<keyword evidence="4" id="KW-1185">Reference proteome</keyword>
<name>A0A1S8CY03_9GAMM</name>
<organism evidence="3 4">
    <name type="scientific">Alkanindiges hydrocarboniclasticus</name>
    <dbReference type="NCBI Taxonomy" id="1907941"/>
    <lineage>
        <taxon>Bacteria</taxon>
        <taxon>Pseudomonadati</taxon>
        <taxon>Pseudomonadota</taxon>
        <taxon>Gammaproteobacteria</taxon>
        <taxon>Moraxellales</taxon>
        <taxon>Moraxellaceae</taxon>
        <taxon>Alkanindiges</taxon>
    </lineage>
</organism>
<dbReference type="Pfam" id="PF02698">
    <property type="entry name" value="DUF218"/>
    <property type="match status" value="1"/>
</dbReference>
<evidence type="ECO:0000313" key="4">
    <source>
        <dbReference type="Proteomes" id="UP000192132"/>
    </source>
</evidence>
<dbReference type="PANTHER" id="PTHR30336">
    <property type="entry name" value="INNER MEMBRANE PROTEIN, PROBABLE PERMEASE"/>
    <property type="match status" value="1"/>
</dbReference>
<dbReference type="InterPro" id="IPR051599">
    <property type="entry name" value="Cell_Envelope_Assoc"/>
</dbReference>
<dbReference type="Gene3D" id="3.40.50.620">
    <property type="entry name" value="HUPs"/>
    <property type="match status" value="1"/>
</dbReference>
<dbReference type="PANTHER" id="PTHR30336:SF4">
    <property type="entry name" value="ENVELOPE BIOGENESIS FACTOR ELYC"/>
    <property type="match status" value="1"/>
</dbReference>
<feature type="transmembrane region" description="Helical" evidence="1">
    <location>
        <begin position="77"/>
        <end position="93"/>
    </location>
</feature>
<dbReference type="InterPro" id="IPR003848">
    <property type="entry name" value="DUF218"/>
</dbReference>
<feature type="transmembrane region" description="Helical" evidence="1">
    <location>
        <begin position="38"/>
        <end position="56"/>
    </location>
</feature>
<dbReference type="CDD" id="cd06259">
    <property type="entry name" value="YdcF-like"/>
    <property type="match status" value="1"/>
</dbReference>
<dbReference type="Proteomes" id="UP000192132">
    <property type="component" value="Unassembled WGS sequence"/>
</dbReference>
<dbReference type="GO" id="GO:0000270">
    <property type="term" value="P:peptidoglycan metabolic process"/>
    <property type="evidence" value="ECO:0007669"/>
    <property type="project" value="TreeGrafter"/>
</dbReference>
<keyword evidence="1" id="KW-0472">Membrane</keyword>
<keyword evidence="1" id="KW-1133">Transmembrane helix</keyword>
<sequence>MTNDSAYSRLLPRALLLILGTVLLLDSLYLLIQKKLHIGIVLPLLIGTGFITYAVLWDKIHHWLNQHIRIKRLWKTGWCLFLVWCVSLGWFALKIHENMNHVIDSTPVKAIIVLGSGVENGKPSAALAKRLDAAVPVAKISPHALVILSGGLDFGEQETEAVIMARYLGQHYAIPVSRMALEDQSTSTELNLKNSKRLLAQHHIALTDPVAIVTSDFHTIRAAAIARKQGYTNVTMISAPTPLLIRYNAWLREYFAFLSGWVFNEY</sequence>
<feature type="transmembrane region" description="Helical" evidence="1">
    <location>
        <begin position="12"/>
        <end position="32"/>
    </location>
</feature>
<evidence type="ECO:0000313" key="3">
    <source>
        <dbReference type="EMBL" id="ONG41689.1"/>
    </source>
</evidence>
<dbReference type="GO" id="GO:0005886">
    <property type="term" value="C:plasma membrane"/>
    <property type="evidence" value="ECO:0007669"/>
    <property type="project" value="TreeGrafter"/>
</dbReference>
<protein>
    <recommendedName>
        <fullName evidence="2">DUF218 domain-containing protein</fullName>
    </recommendedName>
</protein>
<reference evidence="3 4" key="1">
    <citation type="submission" date="2016-10" db="EMBL/GenBank/DDBJ databases">
        <title>Draft Genome sequence of Alkanindiges sp. strain H1.</title>
        <authorList>
            <person name="Subhash Y."/>
            <person name="Lee S."/>
        </authorList>
    </citation>
    <scope>NUCLEOTIDE SEQUENCE [LARGE SCALE GENOMIC DNA]</scope>
    <source>
        <strain evidence="3 4">H1</strain>
    </source>
</reference>
<evidence type="ECO:0000256" key="1">
    <source>
        <dbReference type="SAM" id="Phobius"/>
    </source>
</evidence>
<dbReference type="AlphaFoldDB" id="A0A1S8CY03"/>
<accession>A0A1S8CY03</accession>
<feature type="domain" description="DUF218" evidence="2">
    <location>
        <begin position="110"/>
        <end position="255"/>
    </location>
</feature>
<dbReference type="GO" id="GO:0043164">
    <property type="term" value="P:Gram-negative-bacterium-type cell wall biogenesis"/>
    <property type="evidence" value="ECO:0007669"/>
    <property type="project" value="TreeGrafter"/>
</dbReference>
<proteinExistence type="predicted"/>
<keyword evidence="1" id="KW-0812">Transmembrane</keyword>
<dbReference type="InterPro" id="IPR014729">
    <property type="entry name" value="Rossmann-like_a/b/a_fold"/>
</dbReference>
<dbReference type="EMBL" id="MLCN01000008">
    <property type="protein sequence ID" value="ONG41689.1"/>
    <property type="molecule type" value="Genomic_DNA"/>
</dbReference>
<evidence type="ECO:0000259" key="2">
    <source>
        <dbReference type="Pfam" id="PF02698"/>
    </source>
</evidence>
<dbReference type="RefSeq" id="WP_076877444.1">
    <property type="nucleotide sequence ID" value="NZ_MLCN01000008.1"/>
</dbReference>
<comment type="caution">
    <text evidence="3">The sequence shown here is derived from an EMBL/GenBank/DDBJ whole genome shotgun (WGS) entry which is preliminary data.</text>
</comment>
<gene>
    <name evidence="3" type="ORF">BKE30_03225</name>
</gene>